<dbReference type="Proteomes" id="UP000267900">
    <property type="component" value="Chromosome"/>
</dbReference>
<reference evidence="2 3" key="1">
    <citation type="submission" date="2018-12" db="EMBL/GenBank/DDBJ databases">
        <title>The whole draft genome of Streptomyce luteoverticillatus CGMCC 15060.</title>
        <authorList>
            <person name="Feng Z."/>
            <person name="Chen G."/>
            <person name="Zhang J."/>
            <person name="Zhu H."/>
            <person name="Yu X."/>
            <person name="Zhang W."/>
            <person name="Zhang X."/>
        </authorList>
    </citation>
    <scope>NUCLEOTIDE SEQUENCE [LARGE SCALE GENOMIC DNA]</scope>
    <source>
        <strain evidence="2 3">CGMCC 15060</strain>
    </source>
</reference>
<evidence type="ECO:0000313" key="2">
    <source>
        <dbReference type="EMBL" id="AZQ71003.1"/>
    </source>
</evidence>
<keyword evidence="3" id="KW-1185">Reference proteome</keyword>
<feature type="chain" id="PRO_5039694314" description="Secreted protein" evidence="1">
    <location>
        <begin position="26"/>
        <end position="106"/>
    </location>
</feature>
<proteinExistence type="predicted"/>
<dbReference type="EMBL" id="CP034587">
    <property type="protein sequence ID" value="AZQ71003.1"/>
    <property type="molecule type" value="Genomic_DNA"/>
</dbReference>
<feature type="signal peptide" evidence="1">
    <location>
        <begin position="1"/>
        <end position="25"/>
    </location>
</feature>
<protein>
    <recommendedName>
        <fullName evidence="4">Secreted protein</fullName>
    </recommendedName>
</protein>
<accession>A0A3Q9FU04</accession>
<dbReference type="OrthoDB" id="4326086at2"/>
<name>A0A3Q9FU04_STRLT</name>
<gene>
    <name evidence="2" type="ORF">EKH77_07080</name>
</gene>
<evidence type="ECO:0000256" key="1">
    <source>
        <dbReference type="SAM" id="SignalP"/>
    </source>
</evidence>
<organism evidence="2 3">
    <name type="scientific">Streptomyces luteoverticillatus</name>
    <name type="common">Streptoverticillium luteoverticillatus</name>
    <dbReference type="NCBI Taxonomy" id="66425"/>
    <lineage>
        <taxon>Bacteria</taxon>
        <taxon>Bacillati</taxon>
        <taxon>Actinomycetota</taxon>
        <taxon>Actinomycetes</taxon>
        <taxon>Kitasatosporales</taxon>
        <taxon>Streptomycetaceae</taxon>
        <taxon>Streptomyces</taxon>
    </lineage>
</organism>
<evidence type="ECO:0008006" key="4">
    <source>
        <dbReference type="Google" id="ProtNLM"/>
    </source>
</evidence>
<dbReference type="AlphaFoldDB" id="A0A3Q9FU04"/>
<keyword evidence="1" id="KW-0732">Signal</keyword>
<sequence>MSPPIRRAAVLLFATLALLGTTAIAPAPPTPREAECHTRLHGSHAVTHCFNGNATPDRVQLHVECVHWWDPGMDTAPVTVGPARHVVLAQRCWLGIRRAWVTHAPG</sequence>
<dbReference type="RefSeq" id="WP_126913562.1">
    <property type="nucleotide sequence ID" value="NZ_CP034587.1"/>
</dbReference>
<evidence type="ECO:0000313" key="3">
    <source>
        <dbReference type="Proteomes" id="UP000267900"/>
    </source>
</evidence>